<evidence type="ECO:0000313" key="2">
    <source>
        <dbReference type="EMBL" id="KAF2747450.1"/>
    </source>
</evidence>
<organism evidence="2 3">
    <name type="scientific">Sporormia fimetaria CBS 119925</name>
    <dbReference type="NCBI Taxonomy" id="1340428"/>
    <lineage>
        <taxon>Eukaryota</taxon>
        <taxon>Fungi</taxon>
        <taxon>Dikarya</taxon>
        <taxon>Ascomycota</taxon>
        <taxon>Pezizomycotina</taxon>
        <taxon>Dothideomycetes</taxon>
        <taxon>Pleosporomycetidae</taxon>
        <taxon>Pleosporales</taxon>
        <taxon>Sporormiaceae</taxon>
        <taxon>Sporormia</taxon>
    </lineage>
</organism>
<protein>
    <submittedName>
        <fullName evidence="2">Uncharacterized protein</fullName>
    </submittedName>
</protein>
<reference evidence="2" key="1">
    <citation type="journal article" date="2020" name="Stud. Mycol.">
        <title>101 Dothideomycetes genomes: a test case for predicting lifestyles and emergence of pathogens.</title>
        <authorList>
            <person name="Haridas S."/>
            <person name="Albert R."/>
            <person name="Binder M."/>
            <person name="Bloem J."/>
            <person name="Labutti K."/>
            <person name="Salamov A."/>
            <person name="Andreopoulos B."/>
            <person name="Baker S."/>
            <person name="Barry K."/>
            <person name="Bills G."/>
            <person name="Bluhm B."/>
            <person name="Cannon C."/>
            <person name="Castanera R."/>
            <person name="Culley D."/>
            <person name="Daum C."/>
            <person name="Ezra D."/>
            <person name="Gonzalez J."/>
            <person name="Henrissat B."/>
            <person name="Kuo A."/>
            <person name="Liang C."/>
            <person name="Lipzen A."/>
            <person name="Lutzoni F."/>
            <person name="Magnuson J."/>
            <person name="Mondo S."/>
            <person name="Nolan M."/>
            <person name="Ohm R."/>
            <person name="Pangilinan J."/>
            <person name="Park H.-J."/>
            <person name="Ramirez L."/>
            <person name="Alfaro M."/>
            <person name="Sun H."/>
            <person name="Tritt A."/>
            <person name="Yoshinaga Y."/>
            <person name="Zwiers L.-H."/>
            <person name="Turgeon B."/>
            <person name="Goodwin S."/>
            <person name="Spatafora J."/>
            <person name="Crous P."/>
            <person name="Grigoriev I."/>
        </authorList>
    </citation>
    <scope>NUCLEOTIDE SEQUENCE</scope>
    <source>
        <strain evidence="2">CBS 119925</strain>
    </source>
</reference>
<dbReference type="Proteomes" id="UP000799440">
    <property type="component" value="Unassembled WGS sequence"/>
</dbReference>
<sequence>MSMEMRCWTHKRSPGPKCHHCYHRRLYPHRRLHPRRRLHPQCRLHPHSPPCLPRPDSERASESELGKPKGHVDETCCRRYYLLLRPTCCRPPCLRSSRMLAPRCASGELLVCRPWSSLRLARQALLRHTRLRLGSAGVAQASLKSCD</sequence>
<dbReference type="EMBL" id="MU006572">
    <property type="protein sequence ID" value="KAF2747450.1"/>
    <property type="molecule type" value="Genomic_DNA"/>
</dbReference>
<evidence type="ECO:0000313" key="3">
    <source>
        <dbReference type="Proteomes" id="UP000799440"/>
    </source>
</evidence>
<accession>A0A6A6VCY3</accession>
<keyword evidence="3" id="KW-1185">Reference proteome</keyword>
<feature type="compositionally biased region" description="Basic and acidic residues" evidence="1">
    <location>
        <begin position="55"/>
        <end position="70"/>
    </location>
</feature>
<dbReference type="AlphaFoldDB" id="A0A6A6VCY3"/>
<gene>
    <name evidence="2" type="ORF">M011DRAFT_44205</name>
</gene>
<name>A0A6A6VCY3_9PLEO</name>
<evidence type="ECO:0000256" key="1">
    <source>
        <dbReference type="SAM" id="MobiDB-lite"/>
    </source>
</evidence>
<feature type="region of interest" description="Disordered" evidence="1">
    <location>
        <begin position="41"/>
        <end position="70"/>
    </location>
</feature>
<proteinExistence type="predicted"/>